<evidence type="ECO:0000313" key="6">
    <source>
        <dbReference type="Proteomes" id="UP001240984"/>
    </source>
</evidence>
<comment type="subunit">
    <text evidence="3">Heptamer of 7 subunits arranged in a ring. Interacts with the chaperonin GroEL.</text>
</comment>
<dbReference type="SUPFAM" id="SSF50129">
    <property type="entry name" value="GroES-like"/>
    <property type="match status" value="1"/>
</dbReference>
<evidence type="ECO:0000256" key="3">
    <source>
        <dbReference type="HAMAP-Rule" id="MF_00580"/>
    </source>
</evidence>
<proteinExistence type="inferred from homology"/>
<name>A0ABT9N688_9ACTN</name>
<reference evidence="5 6" key="1">
    <citation type="submission" date="2023-07" db="EMBL/GenBank/DDBJ databases">
        <title>Sequencing the genomes of 1000 actinobacteria strains.</title>
        <authorList>
            <person name="Klenk H.-P."/>
        </authorList>
    </citation>
    <scope>NUCLEOTIDE SEQUENCE [LARGE SCALE GENOMIC DNA]</scope>
    <source>
        <strain evidence="5 6">DSM 44710</strain>
    </source>
</reference>
<dbReference type="InterPro" id="IPR020818">
    <property type="entry name" value="Chaperonin_GroES"/>
</dbReference>
<organism evidence="5 6">
    <name type="scientific">Catenuloplanes nepalensis</name>
    <dbReference type="NCBI Taxonomy" id="587533"/>
    <lineage>
        <taxon>Bacteria</taxon>
        <taxon>Bacillati</taxon>
        <taxon>Actinomycetota</taxon>
        <taxon>Actinomycetes</taxon>
        <taxon>Micromonosporales</taxon>
        <taxon>Micromonosporaceae</taxon>
        <taxon>Catenuloplanes</taxon>
    </lineage>
</organism>
<dbReference type="PRINTS" id="PR00297">
    <property type="entry name" value="CHAPERONIN10"/>
</dbReference>
<comment type="function">
    <text evidence="3 4">Together with the chaperonin GroEL, plays an essential role in assisting protein folding. The GroEL-GroES system forms a nano-cage that allows encapsulation of the non-native substrate proteins and provides a physical environment optimized to promote and accelerate protein folding. GroES binds to the apical surface of the GroEL ring, thereby capping the opening of the GroEL channel.</text>
</comment>
<keyword evidence="3" id="KW-0963">Cytoplasm</keyword>
<dbReference type="NCBIfam" id="NF001534">
    <property type="entry name" value="PRK00364.2-5"/>
    <property type="match status" value="1"/>
</dbReference>
<comment type="subcellular location">
    <subcellularLocation>
        <location evidence="3">Cytoplasm</location>
    </subcellularLocation>
</comment>
<keyword evidence="2 3" id="KW-0143">Chaperone</keyword>
<dbReference type="NCBIfam" id="NF001533">
    <property type="entry name" value="PRK00364.2-4"/>
    <property type="match status" value="1"/>
</dbReference>
<comment type="caution">
    <text evidence="5">The sequence shown here is derived from an EMBL/GenBank/DDBJ whole genome shotgun (WGS) entry which is preliminary data.</text>
</comment>
<dbReference type="PANTHER" id="PTHR10772">
    <property type="entry name" value="10 KDA HEAT SHOCK PROTEIN"/>
    <property type="match status" value="1"/>
</dbReference>
<dbReference type="Proteomes" id="UP001240984">
    <property type="component" value="Unassembled WGS sequence"/>
</dbReference>
<dbReference type="InterPro" id="IPR037124">
    <property type="entry name" value="Chaperonin_GroES_sf"/>
</dbReference>
<evidence type="ECO:0000256" key="4">
    <source>
        <dbReference type="RuleBase" id="RU000535"/>
    </source>
</evidence>
<gene>
    <name evidence="3" type="primary">groES</name>
    <name evidence="3" type="synonym">groS</name>
    <name evidence="5" type="ORF">J2S43_007735</name>
</gene>
<dbReference type="PROSITE" id="PS00681">
    <property type="entry name" value="CHAPERONINS_CPN10"/>
    <property type="match status" value="1"/>
</dbReference>
<sequence>MTTATQVAIKPLEDRILVQANEAETTTASGIVIPDTAKEKPQEGTVKAVGPGRIDDKGNRIPVDVKVGDTVIYSKYGGTEVKYAGEEYLVLSARDVLAVIEK</sequence>
<evidence type="ECO:0000256" key="1">
    <source>
        <dbReference type="ARBA" id="ARBA00006975"/>
    </source>
</evidence>
<evidence type="ECO:0000313" key="5">
    <source>
        <dbReference type="EMBL" id="MDP9799223.1"/>
    </source>
</evidence>
<keyword evidence="6" id="KW-1185">Reference proteome</keyword>
<dbReference type="HAMAP" id="MF_00580">
    <property type="entry name" value="CH10"/>
    <property type="match status" value="1"/>
</dbReference>
<dbReference type="Pfam" id="PF00166">
    <property type="entry name" value="Cpn10"/>
    <property type="match status" value="1"/>
</dbReference>
<dbReference type="CDD" id="cd00320">
    <property type="entry name" value="cpn10"/>
    <property type="match status" value="1"/>
</dbReference>
<dbReference type="NCBIfam" id="NF001527">
    <property type="entry name" value="PRK00364.1-2"/>
    <property type="match status" value="1"/>
</dbReference>
<dbReference type="EMBL" id="JAUSRA010000001">
    <property type="protein sequence ID" value="MDP9799223.1"/>
    <property type="molecule type" value="Genomic_DNA"/>
</dbReference>
<dbReference type="PANTHER" id="PTHR10772:SF58">
    <property type="entry name" value="CO-CHAPERONIN GROES"/>
    <property type="match status" value="1"/>
</dbReference>
<dbReference type="NCBIfam" id="NF001530">
    <property type="entry name" value="PRK00364.1-6"/>
    <property type="match status" value="1"/>
</dbReference>
<dbReference type="InterPro" id="IPR011032">
    <property type="entry name" value="GroES-like_sf"/>
</dbReference>
<dbReference type="NCBIfam" id="NF001531">
    <property type="entry name" value="PRK00364.2-2"/>
    <property type="match status" value="1"/>
</dbReference>
<dbReference type="InterPro" id="IPR018369">
    <property type="entry name" value="Chaprnonin_Cpn10_CS"/>
</dbReference>
<evidence type="ECO:0000256" key="2">
    <source>
        <dbReference type="ARBA" id="ARBA00023186"/>
    </source>
</evidence>
<dbReference type="SMART" id="SM00883">
    <property type="entry name" value="Cpn10"/>
    <property type="match status" value="1"/>
</dbReference>
<dbReference type="Gene3D" id="2.30.33.40">
    <property type="entry name" value="GroES chaperonin"/>
    <property type="match status" value="1"/>
</dbReference>
<accession>A0ABT9N688</accession>
<protein>
    <recommendedName>
        <fullName evidence="3">Co-chaperonin GroES</fullName>
    </recommendedName>
    <alternativeName>
        <fullName evidence="3">10 kDa chaperonin</fullName>
    </alternativeName>
    <alternativeName>
        <fullName evidence="3">Chaperonin-10</fullName>
        <shortName evidence="3">Cpn10</shortName>
    </alternativeName>
</protein>
<comment type="similarity">
    <text evidence="1 3 4">Belongs to the GroES chaperonin family.</text>
</comment>